<dbReference type="SMART" id="SM00065">
    <property type="entry name" value="GAF"/>
    <property type="match status" value="1"/>
</dbReference>
<dbReference type="GO" id="GO:0006355">
    <property type="term" value="P:regulation of DNA-templated transcription"/>
    <property type="evidence" value="ECO:0007669"/>
    <property type="project" value="InterPro"/>
</dbReference>
<dbReference type="EMBL" id="FZOF01000023">
    <property type="protein sequence ID" value="SNT38697.1"/>
    <property type="molecule type" value="Genomic_DNA"/>
</dbReference>
<dbReference type="FunFam" id="3.30.565.10:FF:000028">
    <property type="entry name" value="PAS sensor protein"/>
    <property type="match status" value="1"/>
</dbReference>
<dbReference type="NCBIfam" id="TIGR00229">
    <property type="entry name" value="sensory_box"/>
    <property type="match status" value="1"/>
</dbReference>
<evidence type="ECO:0000256" key="6">
    <source>
        <dbReference type="ARBA" id="ARBA00022777"/>
    </source>
</evidence>
<dbReference type="Pfam" id="PF00989">
    <property type="entry name" value="PAS"/>
    <property type="match status" value="1"/>
</dbReference>
<dbReference type="Pfam" id="PF07228">
    <property type="entry name" value="SpoIIE"/>
    <property type="match status" value="1"/>
</dbReference>
<dbReference type="SUPFAM" id="SSF55785">
    <property type="entry name" value="PYP-like sensor domain (PAS domain)"/>
    <property type="match status" value="2"/>
</dbReference>
<evidence type="ECO:0000256" key="15">
    <source>
        <dbReference type="ARBA" id="ARBA00081350"/>
    </source>
</evidence>
<comment type="function">
    <text evidence="13">Primarily acts as an independent SigF regulator that is sensitive to the osmosensory signal, mediating the cross talk of PknD with the SigF regulon. Possesses both phosphatase and kinase activities. The kinase domain functions as a classic anti-sigma factor-like kinase to phosphorylate the anti-anti-sigma factor domain at the canonical regulatory site, and the phosphatase domain antagonizes this activity.</text>
</comment>
<keyword evidence="9" id="KW-0460">Magnesium</keyword>
<dbReference type="PANTHER" id="PTHR43156:SF2">
    <property type="entry name" value="STAGE II SPORULATION PROTEIN E"/>
    <property type="match status" value="1"/>
</dbReference>
<comment type="catalytic activity">
    <reaction evidence="12">
        <text>O-phospho-L-seryl-[protein] + H2O = L-seryl-[protein] + phosphate</text>
        <dbReference type="Rhea" id="RHEA:20629"/>
        <dbReference type="Rhea" id="RHEA-COMP:9863"/>
        <dbReference type="Rhea" id="RHEA-COMP:11604"/>
        <dbReference type="ChEBI" id="CHEBI:15377"/>
        <dbReference type="ChEBI" id="CHEBI:29999"/>
        <dbReference type="ChEBI" id="CHEBI:43474"/>
        <dbReference type="ChEBI" id="CHEBI:83421"/>
        <dbReference type="EC" id="3.1.3.16"/>
    </reaction>
</comment>
<feature type="domain" description="PAS" evidence="17">
    <location>
        <begin position="19"/>
        <end position="55"/>
    </location>
</feature>
<dbReference type="InterPro" id="IPR036890">
    <property type="entry name" value="HATPase_C_sf"/>
</dbReference>
<dbReference type="CDD" id="cd16936">
    <property type="entry name" value="HATPase_RsbW-like"/>
    <property type="match status" value="1"/>
</dbReference>
<keyword evidence="2" id="KW-0597">Phosphoprotein</keyword>
<dbReference type="Proteomes" id="UP000198280">
    <property type="component" value="Unassembled WGS sequence"/>
</dbReference>
<dbReference type="PANTHER" id="PTHR43156">
    <property type="entry name" value="STAGE II SPORULATION PROTEIN E-RELATED"/>
    <property type="match status" value="1"/>
</dbReference>
<keyword evidence="5" id="KW-0547">Nucleotide-binding</keyword>
<evidence type="ECO:0000313" key="18">
    <source>
        <dbReference type="EMBL" id="SNT38697.1"/>
    </source>
</evidence>
<dbReference type="Gene3D" id="3.30.565.10">
    <property type="entry name" value="Histidine kinase-like ATPase, C-terminal domain"/>
    <property type="match status" value="1"/>
</dbReference>
<dbReference type="Gene3D" id="3.30.450.20">
    <property type="entry name" value="PAS domain"/>
    <property type="match status" value="2"/>
</dbReference>
<dbReference type="CDD" id="cd00130">
    <property type="entry name" value="PAS"/>
    <property type="match status" value="1"/>
</dbReference>
<dbReference type="GO" id="GO:0016301">
    <property type="term" value="F:kinase activity"/>
    <property type="evidence" value="ECO:0007669"/>
    <property type="project" value="UniProtKB-KW"/>
</dbReference>
<evidence type="ECO:0000256" key="10">
    <source>
        <dbReference type="ARBA" id="ARBA00022912"/>
    </source>
</evidence>
<evidence type="ECO:0000256" key="8">
    <source>
        <dbReference type="ARBA" id="ARBA00022840"/>
    </source>
</evidence>
<sequence length="806" mass="86872">MRDSSLDDDFDGGLPPRPDSSVPATAVIDAHGVVTGWSSEAERLLGYGHDEVVGQPASRLLGSDAARSTEWFLAMPFGWGGRSVLRRRDGRHLDVSVRVYPSLDGHGRPQRLIVVSPMDRRHWGAVDSVVEEAFDQAILPMAIFDNELRTLRTSRGMQREAGRTEEQMRGRRPSEFLAGSAGEAVEEGVRHVLASGESHDLHLRIRSRVAPAPRTWTITLSPLADPLRRSARVQLTAVDTTEQHVARERLALLNEVSTRVGSTLDVSRTAQEMADVVVGNLADFATVDLLDPLFRGVEPQPGDPGVALRRAAQQSVLPGMPESVIATGELDHYPLDSPPTRSLVTGRASLHGTVDRAIDVWAAGDPGRAEMLRRHGIHSVMVIPLRARGITLGVAVLARHRRPDPFDEDDLQVAEEIGARAAVAVDNARRYTRERATALALQRSLLPQRLGRQEAVEVASRYLPAGSGAGVGGDWFDVIPLSGARVALVAGDVVGHGLRASATMGRLRTAVRTLADVDLPPDELLVHLDDLVVHLAGEEVGEDDSENVVTDLVATCLYLVYDPVSRLCTAASAGHPPPVLTTPDGTAQFVDLPPGPPLGLGGLPFETVECALDPDSLLVLYTNGLIATEDRDVDTGMAALRRALTRPDRSLESVCENLVALVPDPPDDDVALVVARTKVLDASQVVTWDVPAEPAAVAGIRAEVTRRLAEWGMEDITYTVELVVSELVTNAVRYGTPPIGLRVIHNSTLIVEVSDGSGTAPHLRRARVFDEGGRGLMLVAQVTERWGTRHTQEGKTIWAEVALADP</sequence>
<evidence type="ECO:0000256" key="5">
    <source>
        <dbReference type="ARBA" id="ARBA00022741"/>
    </source>
</evidence>
<organism evidence="18 19">
    <name type="scientific">Actinacidiphila glaucinigra</name>
    <dbReference type="NCBI Taxonomy" id="235986"/>
    <lineage>
        <taxon>Bacteria</taxon>
        <taxon>Bacillati</taxon>
        <taxon>Actinomycetota</taxon>
        <taxon>Actinomycetes</taxon>
        <taxon>Kitasatosporales</taxon>
        <taxon>Streptomycetaceae</taxon>
        <taxon>Actinacidiphila</taxon>
    </lineage>
</organism>
<dbReference type="InterPro" id="IPR036457">
    <property type="entry name" value="PPM-type-like_dom_sf"/>
</dbReference>
<protein>
    <recommendedName>
        <fullName evidence="1">protein-serine/threonine phosphatase</fullName>
        <ecNumber evidence="1">3.1.3.16</ecNumber>
    </recommendedName>
    <alternativeName>
        <fullName evidence="15">Protein-serine/threonine phosphatase</fullName>
    </alternativeName>
    <alternativeName>
        <fullName evidence="14">Serine/threonine-protein kinase</fullName>
    </alternativeName>
</protein>
<dbReference type="PROSITE" id="PS50112">
    <property type="entry name" value="PAS"/>
    <property type="match status" value="1"/>
</dbReference>
<keyword evidence="3" id="KW-0808">Transferase</keyword>
<dbReference type="InterPro" id="IPR003018">
    <property type="entry name" value="GAF"/>
</dbReference>
<keyword evidence="8" id="KW-0067">ATP-binding</keyword>
<evidence type="ECO:0000256" key="11">
    <source>
        <dbReference type="ARBA" id="ARBA00023211"/>
    </source>
</evidence>
<feature type="region of interest" description="Disordered" evidence="16">
    <location>
        <begin position="1"/>
        <end position="22"/>
    </location>
</feature>
<dbReference type="Pfam" id="PF08448">
    <property type="entry name" value="PAS_4"/>
    <property type="match status" value="1"/>
</dbReference>
<evidence type="ECO:0000256" key="16">
    <source>
        <dbReference type="SAM" id="MobiDB-lite"/>
    </source>
</evidence>
<evidence type="ECO:0000256" key="12">
    <source>
        <dbReference type="ARBA" id="ARBA00047761"/>
    </source>
</evidence>
<reference evidence="18 19" key="1">
    <citation type="submission" date="2017-06" db="EMBL/GenBank/DDBJ databases">
        <authorList>
            <person name="Kim H.J."/>
            <person name="Triplett B.A."/>
        </authorList>
    </citation>
    <scope>NUCLEOTIDE SEQUENCE [LARGE SCALE GENOMIC DNA]</scope>
    <source>
        <strain evidence="18 19">CGMCC 4.1858</strain>
    </source>
</reference>
<dbReference type="Pfam" id="PF01590">
    <property type="entry name" value="GAF"/>
    <property type="match status" value="1"/>
</dbReference>
<evidence type="ECO:0000259" key="17">
    <source>
        <dbReference type="PROSITE" id="PS50112"/>
    </source>
</evidence>
<dbReference type="Gene3D" id="3.60.40.10">
    <property type="entry name" value="PPM-type phosphatase domain"/>
    <property type="match status" value="1"/>
</dbReference>
<dbReference type="SUPFAM" id="SSF55781">
    <property type="entry name" value="GAF domain-like"/>
    <property type="match status" value="1"/>
</dbReference>
<evidence type="ECO:0000313" key="19">
    <source>
        <dbReference type="Proteomes" id="UP000198280"/>
    </source>
</evidence>
<keyword evidence="11" id="KW-0464">Manganese</keyword>
<proteinExistence type="predicted"/>
<evidence type="ECO:0000256" key="7">
    <source>
        <dbReference type="ARBA" id="ARBA00022801"/>
    </source>
</evidence>
<dbReference type="SUPFAM" id="SSF55874">
    <property type="entry name" value="ATPase domain of HSP90 chaperone/DNA topoisomerase II/histidine kinase"/>
    <property type="match status" value="1"/>
</dbReference>
<dbReference type="InterPro" id="IPR029016">
    <property type="entry name" value="GAF-like_dom_sf"/>
</dbReference>
<evidence type="ECO:0000256" key="1">
    <source>
        <dbReference type="ARBA" id="ARBA00013081"/>
    </source>
</evidence>
<dbReference type="SMART" id="SM00091">
    <property type="entry name" value="PAS"/>
    <property type="match status" value="2"/>
</dbReference>
<keyword evidence="4" id="KW-0479">Metal-binding</keyword>
<keyword evidence="7" id="KW-0378">Hydrolase</keyword>
<dbReference type="FunFam" id="3.30.450.40:FF:000035">
    <property type="entry name" value="PAS sensor protein"/>
    <property type="match status" value="1"/>
</dbReference>
<dbReference type="InterPro" id="IPR013767">
    <property type="entry name" value="PAS_fold"/>
</dbReference>
<evidence type="ECO:0000256" key="2">
    <source>
        <dbReference type="ARBA" id="ARBA00022553"/>
    </source>
</evidence>
<dbReference type="AlphaFoldDB" id="A0A239M701"/>
<evidence type="ECO:0000256" key="4">
    <source>
        <dbReference type="ARBA" id="ARBA00022723"/>
    </source>
</evidence>
<dbReference type="InterPro" id="IPR001932">
    <property type="entry name" value="PPM-type_phosphatase-like_dom"/>
</dbReference>
<dbReference type="Gene3D" id="3.30.450.40">
    <property type="match status" value="1"/>
</dbReference>
<evidence type="ECO:0000256" key="14">
    <source>
        <dbReference type="ARBA" id="ARBA00075117"/>
    </source>
</evidence>
<keyword evidence="19" id="KW-1185">Reference proteome</keyword>
<dbReference type="InterPro" id="IPR052016">
    <property type="entry name" value="Bact_Sigma-Reg"/>
</dbReference>
<evidence type="ECO:0000256" key="9">
    <source>
        <dbReference type="ARBA" id="ARBA00022842"/>
    </source>
</evidence>
<dbReference type="FunFam" id="3.60.40.10:FF:000005">
    <property type="entry name" value="Serine/threonine protein phosphatase"/>
    <property type="match status" value="1"/>
</dbReference>
<dbReference type="Pfam" id="PF13581">
    <property type="entry name" value="HATPase_c_2"/>
    <property type="match status" value="1"/>
</dbReference>
<feature type="compositionally biased region" description="Acidic residues" evidence="16">
    <location>
        <begin position="1"/>
        <end position="11"/>
    </location>
</feature>
<dbReference type="GO" id="GO:0005524">
    <property type="term" value="F:ATP binding"/>
    <property type="evidence" value="ECO:0007669"/>
    <property type="project" value="UniProtKB-KW"/>
</dbReference>
<evidence type="ECO:0000256" key="3">
    <source>
        <dbReference type="ARBA" id="ARBA00022679"/>
    </source>
</evidence>
<dbReference type="InterPro" id="IPR035965">
    <property type="entry name" value="PAS-like_dom_sf"/>
</dbReference>
<dbReference type="GO" id="GO:0046872">
    <property type="term" value="F:metal ion binding"/>
    <property type="evidence" value="ECO:0007669"/>
    <property type="project" value="UniProtKB-KW"/>
</dbReference>
<keyword evidence="6" id="KW-0418">Kinase</keyword>
<dbReference type="InterPro" id="IPR003594">
    <property type="entry name" value="HATPase_dom"/>
</dbReference>
<dbReference type="InterPro" id="IPR013656">
    <property type="entry name" value="PAS_4"/>
</dbReference>
<dbReference type="SMART" id="SM00331">
    <property type="entry name" value="PP2C_SIG"/>
    <property type="match status" value="1"/>
</dbReference>
<evidence type="ECO:0000256" key="13">
    <source>
        <dbReference type="ARBA" id="ARBA00056274"/>
    </source>
</evidence>
<gene>
    <name evidence="18" type="ORF">SAMN05216252_12322</name>
</gene>
<dbReference type="GO" id="GO:0004722">
    <property type="term" value="F:protein serine/threonine phosphatase activity"/>
    <property type="evidence" value="ECO:0007669"/>
    <property type="project" value="UniProtKB-EC"/>
</dbReference>
<keyword evidence="10" id="KW-0904">Protein phosphatase</keyword>
<dbReference type="EC" id="3.1.3.16" evidence="1"/>
<accession>A0A239M701</accession>
<dbReference type="InterPro" id="IPR000014">
    <property type="entry name" value="PAS"/>
</dbReference>
<name>A0A239M701_9ACTN</name>